<dbReference type="Gene3D" id="2.130.10.10">
    <property type="entry name" value="YVTN repeat-like/Quinoprotein amine dehydrogenase"/>
    <property type="match status" value="1"/>
</dbReference>
<evidence type="ECO:0000256" key="3">
    <source>
        <dbReference type="ARBA" id="ARBA00022776"/>
    </source>
</evidence>
<organism evidence="9 10">
    <name type="scientific">Phytophthora palmivora</name>
    <dbReference type="NCBI Taxonomy" id="4796"/>
    <lineage>
        <taxon>Eukaryota</taxon>
        <taxon>Sar</taxon>
        <taxon>Stramenopiles</taxon>
        <taxon>Oomycota</taxon>
        <taxon>Peronosporomycetes</taxon>
        <taxon>Peronosporales</taxon>
        <taxon>Peronosporaceae</taxon>
        <taxon>Phytophthora</taxon>
    </lineage>
</organism>
<name>A0A2P4XLA5_9STRA</name>
<evidence type="ECO:0000256" key="6">
    <source>
        <dbReference type="SAM" id="MobiDB-lite"/>
    </source>
</evidence>
<keyword evidence="4" id="KW-0833">Ubl conjugation pathway</keyword>
<feature type="compositionally biased region" description="Gly residues" evidence="6">
    <location>
        <begin position="469"/>
        <end position="487"/>
    </location>
</feature>
<evidence type="ECO:0000256" key="4">
    <source>
        <dbReference type="ARBA" id="ARBA00022786"/>
    </source>
</evidence>
<dbReference type="GO" id="GO:0070979">
    <property type="term" value="P:protein K11-linked ubiquitination"/>
    <property type="evidence" value="ECO:0007669"/>
    <property type="project" value="TreeGrafter"/>
</dbReference>
<accession>A0A2P4XLA5</accession>
<proteinExistence type="predicted"/>
<reference evidence="9 10" key="1">
    <citation type="journal article" date="2017" name="Genome Biol. Evol.">
        <title>Phytophthora megakarya and P. palmivora, closely related causal agents of cacao black pod rot, underwent increases in genome sizes and gene numbers by different mechanisms.</title>
        <authorList>
            <person name="Ali S.S."/>
            <person name="Shao J."/>
            <person name="Lary D.J."/>
            <person name="Kronmiller B."/>
            <person name="Shen D."/>
            <person name="Strem M.D."/>
            <person name="Amoako-Attah I."/>
            <person name="Akrofi A.Y."/>
            <person name="Begoude B.A."/>
            <person name="Ten Hoopen G.M."/>
            <person name="Coulibaly K."/>
            <person name="Kebe B.I."/>
            <person name="Melnick R.L."/>
            <person name="Guiltinan M.J."/>
            <person name="Tyler B.M."/>
            <person name="Meinhardt L.W."/>
            <person name="Bailey B.A."/>
        </authorList>
    </citation>
    <scope>NUCLEOTIDE SEQUENCE [LARGE SCALE GENOMIC DNA]</scope>
    <source>
        <strain evidence="10">sbr112.9</strain>
    </source>
</reference>
<dbReference type="OrthoDB" id="2110451at2759"/>
<evidence type="ECO:0000256" key="5">
    <source>
        <dbReference type="ARBA" id="ARBA00023306"/>
    </source>
</evidence>
<protein>
    <recommendedName>
        <fullName evidence="1">Anaphase-promoting complex subunit 4</fullName>
    </recommendedName>
</protein>
<dbReference type="PANTHER" id="PTHR13260:SF0">
    <property type="entry name" value="ANAPHASE-PROMOTING COMPLEX SUBUNIT 4"/>
    <property type="match status" value="1"/>
</dbReference>
<dbReference type="InterPro" id="IPR024977">
    <property type="entry name" value="Apc4-like_WD40_dom"/>
</dbReference>
<dbReference type="Pfam" id="PF12894">
    <property type="entry name" value="ANAPC4_WD40"/>
    <property type="match status" value="1"/>
</dbReference>
<dbReference type="Pfam" id="PF12896">
    <property type="entry name" value="ANAPC4"/>
    <property type="match status" value="1"/>
</dbReference>
<dbReference type="GO" id="GO:0005680">
    <property type="term" value="C:anaphase-promoting complex"/>
    <property type="evidence" value="ECO:0007669"/>
    <property type="project" value="InterPro"/>
</dbReference>
<keyword evidence="2" id="KW-0132">Cell division</keyword>
<evidence type="ECO:0000259" key="8">
    <source>
        <dbReference type="Pfam" id="PF12896"/>
    </source>
</evidence>
<feature type="region of interest" description="Disordered" evidence="6">
    <location>
        <begin position="468"/>
        <end position="487"/>
    </location>
</feature>
<dbReference type="GO" id="GO:0034399">
    <property type="term" value="C:nuclear periphery"/>
    <property type="evidence" value="ECO:0007669"/>
    <property type="project" value="TreeGrafter"/>
</dbReference>
<evidence type="ECO:0000256" key="1">
    <source>
        <dbReference type="ARBA" id="ARBA00016067"/>
    </source>
</evidence>
<dbReference type="SUPFAM" id="SSF50978">
    <property type="entry name" value="WD40 repeat-like"/>
    <property type="match status" value="1"/>
</dbReference>
<evidence type="ECO:0000256" key="2">
    <source>
        <dbReference type="ARBA" id="ARBA00022618"/>
    </source>
</evidence>
<dbReference type="AlphaFoldDB" id="A0A2P4XLA5"/>
<dbReference type="InterPro" id="IPR036322">
    <property type="entry name" value="WD40_repeat_dom_sf"/>
</dbReference>
<keyword evidence="5" id="KW-0131">Cell cycle</keyword>
<evidence type="ECO:0000313" key="10">
    <source>
        <dbReference type="Proteomes" id="UP000237271"/>
    </source>
</evidence>
<evidence type="ECO:0000313" key="9">
    <source>
        <dbReference type="EMBL" id="POM66333.1"/>
    </source>
</evidence>
<feature type="domain" description="Anaphase-promoting complex subunit 4 long" evidence="8">
    <location>
        <begin position="265"/>
        <end position="462"/>
    </location>
</feature>
<feature type="domain" description="Anaphase-promoting complex subunit 4-like WD40" evidence="7">
    <location>
        <begin position="22"/>
        <end position="113"/>
    </location>
</feature>
<dbReference type="InterPro" id="IPR015943">
    <property type="entry name" value="WD40/YVTN_repeat-like_dom_sf"/>
</dbReference>
<dbReference type="GO" id="GO:0051301">
    <property type="term" value="P:cell division"/>
    <property type="evidence" value="ECO:0007669"/>
    <property type="project" value="UniProtKB-KW"/>
</dbReference>
<dbReference type="GO" id="GO:0031145">
    <property type="term" value="P:anaphase-promoting complex-dependent catabolic process"/>
    <property type="evidence" value="ECO:0007669"/>
    <property type="project" value="InterPro"/>
</dbReference>
<sequence length="761" mass="84667">MTSKRAFVALQDRFVSSLVVACCPTMDLIAVLTLDHHLLVHRTTSWQKLLHIKPSDVGFEMLTLTWKPDGLQLAVGCDEGNVAIFEIESGEILPERSSNFRHEHCITAMHWTKISELRASTFNSSNKRRRGYVSGKNWSSPGLISQSKLQFRRRSSRFLKGYNEEAIGSDDTILVTADERGFIALWWMGRVLLTRIDVSKYFAEEEFRIMESMGCQRSDTSCFRIERVDLAPDLSLLFVLLAFSSDRSNQDAGIDGSSATKLHRMMTLDLTAIQHVNEDVALVASSVDQVHAILSRIATACKQMVAEWKNATRIFELKMGLIGSLYEKYACEDPPQVDMLSVVVTGITAPALAQYFAQDIQEMSVHRMQKALCSGCHSLRTLVDERLKRDLADLLFLLSELRGHAKWNTQAYSGTFGITVSALGDLVQTTQDALVEVEALTLALHETHQDFALFFQWILERIRMHTNGGQPGGGTGPTGITGASTGGAVQGSKSLLNMRRLCDFLQHAAESAQLFRKQQPSHDQYKVETTFGNLVSAQLTALAKSDVGKSSVGCLTRIQDQWSVLLDAMAVTIAQTTVREASGCFTIGTSNNTVVEECHIHFRQPFSAQTYIDAAEIDDLSDDENSEEAVDWNSLRHYGPIIEDQYARSVPLIGFRLQSGVVLLLRAFCDKDHPSKALSHLTWEAALVNFSDPSGSGTALCRGFDFYGDLATNKKERLAFAVDRFADDRELQGILYKDGLMLPLGLLVRELSTDVFYCLLR</sequence>
<dbReference type="InterPro" id="IPR024790">
    <property type="entry name" value="APC4_long_dom"/>
</dbReference>
<dbReference type="PANTHER" id="PTHR13260">
    <property type="entry name" value="ANAPHASE PROMOTING COMPLEX SUBUNIT 4 APC4"/>
    <property type="match status" value="1"/>
</dbReference>
<evidence type="ECO:0000259" key="7">
    <source>
        <dbReference type="Pfam" id="PF12894"/>
    </source>
</evidence>
<comment type="caution">
    <text evidence="9">The sequence shown here is derived from an EMBL/GenBank/DDBJ whole genome shotgun (WGS) entry which is preliminary data.</text>
</comment>
<dbReference type="InterPro" id="IPR024789">
    <property type="entry name" value="APC4"/>
</dbReference>
<dbReference type="Proteomes" id="UP000237271">
    <property type="component" value="Unassembled WGS sequence"/>
</dbReference>
<keyword evidence="3" id="KW-0498">Mitosis</keyword>
<gene>
    <name evidence="9" type="ORF">PHPALM_17822</name>
</gene>
<dbReference type="EMBL" id="NCKW01009651">
    <property type="protein sequence ID" value="POM66333.1"/>
    <property type="molecule type" value="Genomic_DNA"/>
</dbReference>
<keyword evidence="10" id="KW-1185">Reference proteome</keyword>